<dbReference type="AlphaFoldDB" id="A0A557ZPK6"/>
<reference evidence="1 2" key="1">
    <citation type="submission" date="2019-07" db="EMBL/GenBank/DDBJ databases">
        <authorList>
            <person name="Duangmal K."/>
            <person name="Teo W.F.A."/>
        </authorList>
    </citation>
    <scope>NUCLEOTIDE SEQUENCE [LARGE SCALE GENOMIC DNA]</scope>
    <source>
        <strain evidence="1 2">TBRC 6029</strain>
    </source>
</reference>
<keyword evidence="2" id="KW-1185">Reference proteome</keyword>
<gene>
    <name evidence="1" type="ORF">FNH05_37495</name>
</gene>
<dbReference type="InterPro" id="IPR023393">
    <property type="entry name" value="START-like_dom_sf"/>
</dbReference>
<sequence length="141" mass="15716">MRHETIVDIQAGTDAVWPVLRDVADWPDWCETVERVSLLGDGPFGVGARARVKQPKMAELTWEVTELAPDSSFTWRTKGPGYVIEGGHFLTPLADGGTRARLTLDVTGPLAPLLWLLTGSRTRRYVDREGACLKRRCERTP</sequence>
<dbReference type="Proteomes" id="UP000320011">
    <property type="component" value="Unassembled WGS sequence"/>
</dbReference>
<dbReference type="EMBL" id="VJWX01000863">
    <property type="protein sequence ID" value="TVT13862.1"/>
    <property type="molecule type" value="Genomic_DNA"/>
</dbReference>
<organism evidence="1 2">
    <name type="scientific">Amycolatopsis rhizosphaerae</name>
    <dbReference type="NCBI Taxonomy" id="2053003"/>
    <lineage>
        <taxon>Bacteria</taxon>
        <taxon>Bacillati</taxon>
        <taxon>Actinomycetota</taxon>
        <taxon>Actinomycetes</taxon>
        <taxon>Pseudonocardiales</taxon>
        <taxon>Pseudonocardiaceae</taxon>
        <taxon>Amycolatopsis</taxon>
    </lineage>
</organism>
<accession>A0A557ZPK6</accession>
<comment type="caution">
    <text evidence="1">The sequence shown here is derived from an EMBL/GenBank/DDBJ whole genome shotgun (WGS) entry which is preliminary data.</text>
</comment>
<dbReference type="InterPro" id="IPR019587">
    <property type="entry name" value="Polyketide_cyclase/dehydratase"/>
</dbReference>
<evidence type="ECO:0000313" key="1">
    <source>
        <dbReference type="EMBL" id="TVT13862.1"/>
    </source>
</evidence>
<evidence type="ECO:0000313" key="2">
    <source>
        <dbReference type="Proteomes" id="UP000320011"/>
    </source>
</evidence>
<dbReference type="Pfam" id="PF10604">
    <property type="entry name" value="Polyketide_cyc2"/>
    <property type="match status" value="1"/>
</dbReference>
<protein>
    <submittedName>
        <fullName evidence="1">Polyketide cyclase</fullName>
    </submittedName>
</protein>
<name>A0A557ZPK6_9PSEU</name>
<proteinExistence type="predicted"/>
<dbReference type="SUPFAM" id="SSF55961">
    <property type="entry name" value="Bet v1-like"/>
    <property type="match status" value="1"/>
</dbReference>
<dbReference type="Gene3D" id="3.30.530.20">
    <property type="match status" value="1"/>
</dbReference>
<dbReference type="OrthoDB" id="191189at2"/>
<dbReference type="RefSeq" id="WP_144593555.1">
    <property type="nucleotide sequence ID" value="NZ_VJWX01000863.1"/>
</dbReference>
<reference evidence="1 2" key="2">
    <citation type="submission" date="2019-08" db="EMBL/GenBank/DDBJ databases">
        <title>Amycolatopsis acidicola sp. nov., isolated from peat swamp forest soil.</title>
        <authorList>
            <person name="Srisuk N."/>
        </authorList>
    </citation>
    <scope>NUCLEOTIDE SEQUENCE [LARGE SCALE GENOMIC DNA]</scope>
    <source>
        <strain evidence="1 2">TBRC 6029</strain>
    </source>
</reference>